<accession>A0ABD0WHN7</accession>
<protein>
    <recommendedName>
        <fullName evidence="5">Immunoglobulin V-set domain-containing protein</fullName>
    </recommendedName>
</protein>
<keyword evidence="2" id="KW-0732">Signal</keyword>
<comment type="caution">
    <text evidence="3">The sequence shown here is derived from an EMBL/GenBank/DDBJ whole genome shotgun (WGS) entry which is preliminary data.</text>
</comment>
<dbReference type="Gene3D" id="2.60.40.10">
    <property type="entry name" value="Immunoglobulins"/>
    <property type="match status" value="1"/>
</dbReference>
<sequence>MTTYLILPTFVLLGLTGLSFSSTVNQSPSAQIERPAGTVNLSCSHGNSGHTMILWYKQVIGYAALELIGHVYLSNENTEDAFKGHVFISGSGRFGQHADMFYPDVVFTTLANRSFSHHNSPDSICLDPQQRRSCGH</sequence>
<dbReference type="SUPFAM" id="SSF48726">
    <property type="entry name" value="Immunoglobulin"/>
    <property type="match status" value="1"/>
</dbReference>
<dbReference type="EMBL" id="JAGEUA010000007">
    <property type="protein sequence ID" value="KAL0969473.1"/>
    <property type="molecule type" value="Genomic_DNA"/>
</dbReference>
<dbReference type="GO" id="GO:0002376">
    <property type="term" value="P:immune system process"/>
    <property type="evidence" value="ECO:0007669"/>
    <property type="project" value="UniProtKB-KW"/>
</dbReference>
<reference evidence="3 4" key="1">
    <citation type="submission" date="2024-06" db="EMBL/GenBank/DDBJ databases">
        <authorList>
            <person name="Pan Q."/>
            <person name="Wen M."/>
            <person name="Jouanno E."/>
            <person name="Zahm M."/>
            <person name="Klopp C."/>
            <person name="Cabau C."/>
            <person name="Louis A."/>
            <person name="Berthelot C."/>
            <person name="Parey E."/>
            <person name="Roest Crollius H."/>
            <person name="Montfort J."/>
            <person name="Robinson-Rechavi M."/>
            <person name="Bouchez O."/>
            <person name="Lampietro C."/>
            <person name="Lopez Roques C."/>
            <person name="Donnadieu C."/>
            <person name="Postlethwait J."/>
            <person name="Bobe J."/>
            <person name="Verreycken H."/>
            <person name="Guiguen Y."/>
        </authorList>
    </citation>
    <scope>NUCLEOTIDE SEQUENCE [LARGE SCALE GENOMIC DNA]</scope>
    <source>
        <strain evidence="3">Up_M1</strain>
        <tissue evidence="3">Testis</tissue>
    </source>
</reference>
<gene>
    <name evidence="3" type="ORF">UPYG_G00227790</name>
</gene>
<dbReference type="AlphaFoldDB" id="A0ABD0WHN7"/>
<organism evidence="3 4">
    <name type="scientific">Umbra pygmaea</name>
    <name type="common">Eastern mudminnow</name>
    <dbReference type="NCBI Taxonomy" id="75934"/>
    <lineage>
        <taxon>Eukaryota</taxon>
        <taxon>Metazoa</taxon>
        <taxon>Chordata</taxon>
        <taxon>Craniata</taxon>
        <taxon>Vertebrata</taxon>
        <taxon>Euteleostomi</taxon>
        <taxon>Actinopterygii</taxon>
        <taxon>Neopterygii</taxon>
        <taxon>Teleostei</taxon>
        <taxon>Protacanthopterygii</taxon>
        <taxon>Esociformes</taxon>
        <taxon>Umbridae</taxon>
        <taxon>Umbra</taxon>
    </lineage>
</organism>
<evidence type="ECO:0000313" key="4">
    <source>
        <dbReference type="Proteomes" id="UP001557470"/>
    </source>
</evidence>
<dbReference type="InterPro" id="IPR013783">
    <property type="entry name" value="Ig-like_fold"/>
</dbReference>
<proteinExistence type="predicted"/>
<evidence type="ECO:0008006" key="5">
    <source>
        <dbReference type="Google" id="ProtNLM"/>
    </source>
</evidence>
<dbReference type="PANTHER" id="PTHR23268">
    <property type="entry name" value="T-CELL RECEPTOR BETA CHAIN"/>
    <property type="match status" value="1"/>
</dbReference>
<dbReference type="PANTHER" id="PTHR23268:SF102">
    <property type="entry name" value="IMMUNOGLOBULIN V-SET DOMAIN-CONTAINING PROTEIN"/>
    <property type="match status" value="1"/>
</dbReference>
<name>A0ABD0WHN7_UMBPY</name>
<evidence type="ECO:0000256" key="2">
    <source>
        <dbReference type="SAM" id="SignalP"/>
    </source>
</evidence>
<dbReference type="InterPro" id="IPR050413">
    <property type="entry name" value="TCR_beta_variable"/>
</dbReference>
<dbReference type="Proteomes" id="UP001557470">
    <property type="component" value="Unassembled WGS sequence"/>
</dbReference>
<feature type="chain" id="PRO_5044749685" description="Immunoglobulin V-set domain-containing protein" evidence="2">
    <location>
        <begin position="22"/>
        <end position="136"/>
    </location>
</feature>
<keyword evidence="4" id="KW-1185">Reference proteome</keyword>
<keyword evidence="1" id="KW-0391">Immunity</keyword>
<evidence type="ECO:0000313" key="3">
    <source>
        <dbReference type="EMBL" id="KAL0969473.1"/>
    </source>
</evidence>
<evidence type="ECO:0000256" key="1">
    <source>
        <dbReference type="ARBA" id="ARBA00022859"/>
    </source>
</evidence>
<dbReference type="InterPro" id="IPR036179">
    <property type="entry name" value="Ig-like_dom_sf"/>
</dbReference>
<feature type="signal peptide" evidence="2">
    <location>
        <begin position="1"/>
        <end position="21"/>
    </location>
</feature>